<name>E1R763_SEDSS</name>
<dbReference type="KEGG" id="ssm:Spirs_2275"/>
<dbReference type="PANTHER" id="PTHR13016">
    <property type="entry name" value="AMMECR1 HOMOLOG"/>
    <property type="match status" value="1"/>
</dbReference>
<reference evidence="2 3" key="1">
    <citation type="journal article" date="2010" name="Stand. Genomic Sci.">
        <title>Complete genome sequence of Spirochaeta smaragdinae type strain (SEBR 4228).</title>
        <authorList>
            <person name="Mavromatis K."/>
            <person name="Yasawong M."/>
            <person name="Chertkov O."/>
            <person name="Lapidus A."/>
            <person name="Lucas S."/>
            <person name="Nolan M."/>
            <person name="Del Rio T.G."/>
            <person name="Tice H."/>
            <person name="Cheng J.F."/>
            <person name="Pitluck S."/>
            <person name="Liolios K."/>
            <person name="Ivanova N."/>
            <person name="Tapia R."/>
            <person name="Han C."/>
            <person name="Bruce D."/>
            <person name="Goodwin L."/>
            <person name="Pati A."/>
            <person name="Chen A."/>
            <person name="Palaniappan K."/>
            <person name="Land M."/>
            <person name="Hauser L."/>
            <person name="Chang Y.J."/>
            <person name="Jeffries C.D."/>
            <person name="Detter J.C."/>
            <person name="Rohde M."/>
            <person name="Brambilla E."/>
            <person name="Spring S."/>
            <person name="Goker M."/>
            <person name="Sikorski J."/>
            <person name="Woyke T."/>
            <person name="Bristow J."/>
            <person name="Eisen J.A."/>
            <person name="Markowitz V."/>
            <person name="Hugenholtz P."/>
            <person name="Klenk H.P."/>
            <person name="Kyrpides N.C."/>
        </authorList>
    </citation>
    <scope>NUCLEOTIDE SEQUENCE [LARGE SCALE GENOMIC DNA]</scope>
    <source>
        <strain evidence="3">DSM 11293 / JCM 15392 / SEBR 4228</strain>
    </source>
</reference>
<organism evidence="2 3">
    <name type="scientific">Sediminispirochaeta smaragdinae (strain DSM 11293 / JCM 15392 / SEBR 4228)</name>
    <name type="common">Spirochaeta smaragdinae</name>
    <dbReference type="NCBI Taxonomy" id="573413"/>
    <lineage>
        <taxon>Bacteria</taxon>
        <taxon>Pseudomonadati</taxon>
        <taxon>Spirochaetota</taxon>
        <taxon>Spirochaetia</taxon>
        <taxon>Spirochaetales</taxon>
        <taxon>Spirochaetaceae</taxon>
        <taxon>Sediminispirochaeta</taxon>
    </lineage>
</organism>
<dbReference type="Gene3D" id="3.30.700.20">
    <property type="entry name" value="Hypothetical protein ph0010, domain 1"/>
    <property type="match status" value="1"/>
</dbReference>
<keyword evidence="3" id="KW-1185">Reference proteome</keyword>
<dbReference type="InterPro" id="IPR027485">
    <property type="entry name" value="AMMECR1_N"/>
</dbReference>
<dbReference type="NCBIfam" id="TIGR04335">
    <property type="entry name" value="AmmeMemoSam_A"/>
    <property type="match status" value="1"/>
</dbReference>
<dbReference type="RefSeq" id="WP_013254853.1">
    <property type="nucleotide sequence ID" value="NC_014364.1"/>
</dbReference>
<dbReference type="HOGENOM" id="CLU_095686_1_1_12"/>
<feature type="domain" description="AMMECR1" evidence="1">
    <location>
        <begin position="1"/>
        <end position="178"/>
    </location>
</feature>
<proteinExistence type="predicted"/>
<evidence type="ECO:0000313" key="2">
    <source>
        <dbReference type="EMBL" id="ADK81390.1"/>
    </source>
</evidence>
<evidence type="ECO:0000313" key="3">
    <source>
        <dbReference type="Proteomes" id="UP000002318"/>
    </source>
</evidence>
<dbReference type="STRING" id="573413.Spirs_2275"/>
<dbReference type="SUPFAM" id="SSF143447">
    <property type="entry name" value="AMMECR1-like"/>
    <property type="match status" value="1"/>
</dbReference>
<dbReference type="InterPro" id="IPR027623">
    <property type="entry name" value="AmmeMemoSam_A"/>
</dbReference>
<dbReference type="NCBIfam" id="TIGR00296">
    <property type="entry name" value="TIGR00296 family protein"/>
    <property type="match status" value="1"/>
</dbReference>
<dbReference type="AlphaFoldDB" id="E1R763"/>
<dbReference type="OrthoDB" id="159752at2"/>
<sequence length="178" mass="19823">MIEKKEQDILLKDVREQISAVLEHRAPQFLPVDSPQLARKRGAFVTLRRNGALRGCIGHIRAIAPLRETIRELACSSAFEDPRFPALTLAELGDLEIEISVLTTLKEVAGPEDFHPGHDGILIDNGRASAVFLPQVAEEQGWDRNQTLSHLCLKAGLRPMAWAESGMHFFTFQAQVFS</sequence>
<dbReference type="PANTHER" id="PTHR13016:SF0">
    <property type="entry name" value="AMME SYNDROME CANDIDATE GENE 1 PROTEIN"/>
    <property type="match status" value="1"/>
</dbReference>
<dbReference type="EMBL" id="CP002116">
    <property type="protein sequence ID" value="ADK81390.1"/>
    <property type="molecule type" value="Genomic_DNA"/>
</dbReference>
<dbReference type="InterPro" id="IPR002733">
    <property type="entry name" value="AMMECR1_domain"/>
</dbReference>
<dbReference type="PROSITE" id="PS51112">
    <property type="entry name" value="AMMECR1"/>
    <property type="match status" value="1"/>
</dbReference>
<evidence type="ECO:0000259" key="1">
    <source>
        <dbReference type="PROSITE" id="PS51112"/>
    </source>
</evidence>
<dbReference type="InterPro" id="IPR023473">
    <property type="entry name" value="AMMECR1"/>
</dbReference>
<dbReference type="InterPro" id="IPR036071">
    <property type="entry name" value="AMMECR1_dom_sf"/>
</dbReference>
<dbReference type="Pfam" id="PF01871">
    <property type="entry name" value="AMMECR1"/>
    <property type="match status" value="1"/>
</dbReference>
<protein>
    <submittedName>
        <fullName evidence="2">AMMECR1 domain protein</fullName>
    </submittedName>
</protein>
<gene>
    <name evidence="2" type="ordered locus">Spirs_2275</name>
</gene>
<dbReference type="eggNOG" id="COG2078">
    <property type="taxonomic scope" value="Bacteria"/>
</dbReference>
<accession>E1R763</accession>
<dbReference type="Gene3D" id="3.30.1490.150">
    <property type="entry name" value="Hypothetical protein ph0010, domain 2"/>
    <property type="match status" value="1"/>
</dbReference>
<dbReference type="Proteomes" id="UP000002318">
    <property type="component" value="Chromosome"/>
</dbReference>